<dbReference type="AlphaFoldDB" id="A0A0X8JEQ7"/>
<dbReference type="Pfam" id="PF07729">
    <property type="entry name" value="FCD"/>
    <property type="match status" value="1"/>
</dbReference>
<keyword evidence="3" id="KW-0804">Transcription</keyword>
<dbReference type="Gene3D" id="1.10.10.10">
    <property type="entry name" value="Winged helix-like DNA-binding domain superfamily/Winged helix DNA-binding domain"/>
    <property type="match status" value="1"/>
</dbReference>
<feature type="domain" description="HTH gntR-type" evidence="4">
    <location>
        <begin position="2"/>
        <end position="70"/>
    </location>
</feature>
<organism evidence="5 6">
    <name type="scientific">Actinomyces radicidentis</name>
    <dbReference type="NCBI Taxonomy" id="111015"/>
    <lineage>
        <taxon>Bacteria</taxon>
        <taxon>Bacillati</taxon>
        <taxon>Actinomycetota</taxon>
        <taxon>Actinomycetes</taxon>
        <taxon>Actinomycetales</taxon>
        <taxon>Actinomycetaceae</taxon>
        <taxon>Actinomyces</taxon>
    </lineage>
</organism>
<name>A0A0X8JEQ7_ACTRD</name>
<dbReference type="SUPFAM" id="SSF46785">
    <property type="entry name" value="Winged helix' DNA-binding domain"/>
    <property type="match status" value="1"/>
</dbReference>
<dbReference type="KEGG" id="ard:AXF14_06305"/>
<keyword evidence="2" id="KW-0238">DNA-binding</keyword>
<dbReference type="SUPFAM" id="SSF48008">
    <property type="entry name" value="GntR ligand-binding domain-like"/>
    <property type="match status" value="1"/>
</dbReference>
<dbReference type="InterPro" id="IPR036388">
    <property type="entry name" value="WH-like_DNA-bd_sf"/>
</dbReference>
<evidence type="ECO:0000313" key="5">
    <source>
        <dbReference type="EMBL" id="AMD87269.1"/>
    </source>
</evidence>
<dbReference type="InterPro" id="IPR036390">
    <property type="entry name" value="WH_DNA-bd_sf"/>
</dbReference>
<evidence type="ECO:0000259" key="4">
    <source>
        <dbReference type="PROSITE" id="PS50949"/>
    </source>
</evidence>
<dbReference type="PRINTS" id="PR00035">
    <property type="entry name" value="HTHGNTR"/>
</dbReference>
<dbReference type="Pfam" id="PF00392">
    <property type="entry name" value="GntR"/>
    <property type="match status" value="1"/>
</dbReference>
<keyword evidence="6" id="KW-1185">Reference proteome</keyword>
<keyword evidence="1" id="KW-0805">Transcription regulation</keyword>
<sequence>MVSRVEEVVQSVLDRVVAGEYPAGAALPPEAVLAEDLDVSRLTVREAVKVLEARGILRARQGSGTYVVPSGSWTDLAGLVGLARVDGDERELVLSLLEVRRMLEVGSSGLAAARRTDADLAALEDSVERLRRADADDDVEAAAEADMTFHEVIIRAAGNPFIVATYAPLRDELVRARRRTSAFREVREHALVQHGRILFALRTGSPDATKAAMRAHMEQTSNDVLAYW</sequence>
<dbReference type="PANTHER" id="PTHR43537:SF44">
    <property type="entry name" value="GNTR FAMILY REGULATORY PROTEIN"/>
    <property type="match status" value="1"/>
</dbReference>
<dbReference type="InterPro" id="IPR008920">
    <property type="entry name" value="TF_FadR/GntR_C"/>
</dbReference>
<dbReference type="EMBL" id="CP014228">
    <property type="protein sequence ID" value="AMD87269.1"/>
    <property type="molecule type" value="Genomic_DNA"/>
</dbReference>
<dbReference type="STRING" id="111015.AXF14_06305"/>
<dbReference type="Proteomes" id="UP000065220">
    <property type="component" value="Chromosome"/>
</dbReference>
<dbReference type="GO" id="GO:0003677">
    <property type="term" value="F:DNA binding"/>
    <property type="evidence" value="ECO:0007669"/>
    <property type="project" value="UniProtKB-KW"/>
</dbReference>
<evidence type="ECO:0000256" key="3">
    <source>
        <dbReference type="ARBA" id="ARBA00023163"/>
    </source>
</evidence>
<evidence type="ECO:0000256" key="2">
    <source>
        <dbReference type="ARBA" id="ARBA00023125"/>
    </source>
</evidence>
<gene>
    <name evidence="5" type="ORF">AXF14_06305</name>
</gene>
<dbReference type="InterPro" id="IPR011711">
    <property type="entry name" value="GntR_C"/>
</dbReference>
<evidence type="ECO:0000313" key="6">
    <source>
        <dbReference type="Proteomes" id="UP000065220"/>
    </source>
</evidence>
<dbReference type="GO" id="GO:0003700">
    <property type="term" value="F:DNA-binding transcription factor activity"/>
    <property type="evidence" value="ECO:0007669"/>
    <property type="project" value="InterPro"/>
</dbReference>
<dbReference type="InterPro" id="IPR000524">
    <property type="entry name" value="Tscrpt_reg_HTH_GntR"/>
</dbReference>
<evidence type="ECO:0000256" key="1">
    <source>
        <dbReference type="ARBA" id="ARBA00023015"/>
    </source>
</evidence>
<proteinExistence type="predicted"/>
<dbReference type="SMART" id="SM00895">
    <property type="entry name" value="FCD"/>
    <property type="match status" value="1"/>
</dbReference>
<dbReference type="PROSITE" id="PS50949">
    <property type="entry name" value="HTH_GNTR"/>
    <property type="match status" value="1"/>
</dbReference>
<dbReference type="PANTHER" id="PTHR43537">
    <property type="entry name" value="TRANSCRIPTIONAL REGULATOR, GNTR FAMILY"/>
    <property type="match status" value="1"/>
</dbReference>
<dbReference type="Gene3D" id="1.20.120.530">
    <property type="entry name" value="GntR ligand-binding domain-like"/>
    <property type="match status" value="1"/>
</dbReference>
<dbReference type="SMART" id="SM00345">
    <property type="entry name" value="HTH_GNTR"/>
    <property type="match status" value="1"/>
</dbReference>
<reference evidence="6" key="1">
    <citation type="submission" date="2016-02" db="EMBL/GenBank/DDBJ databases">
        <authorList>
            <person name="Holder M.E."/>
            <person name="Ajami N.J."/>
            <person name="Petrosino J.F."/>
        </authorList>
    </citation>
    <scope>NUCLEOTIDE SEQUENCE [LARGE SCALE GENOMIC DNA]</scope>
    <source>
        <strain evidence="6">CCUG 36733</strain>
    </source>
</reference>
<accession>A0A0X8JEQ7</accession>
<dbReference type="CDD" id="cd07377">
    <property type="entry name" value="WHTH_GntR"/>
    <property type="match status" value="1"/>
</dbReference>
<dbReference type="OrthoDB" id="4164516at2"/>
<protein>
    <submittedName>
        <fullName evidence="5">GntR family transcriptional regulator</fullName>
    </submittedName>
</protein>